<evidence type="ECO:0000313" key="1">
    <source>
        <dbReference type="EMBL" id="EJW71902.1"/>
    </source>
</evidence>
<dbReference type="Proteomes" id="UP000270924">
    <property type="component" value="Unassembled WGS sequence"/>
</dbReference>
<reference evidence="1" key="1">
    <citation type="submission" date="2012-08" db="EMBL/GenBank/DDBJ databases">
        <title>The Genome Sequence of Wuchereria bancrofti.</title>
        <authorList>
            <consortium name="The Broad Institute Genome Sequencing Platform"/>
            <consortium name="Broad Institute Genome Sequencing Center for Infectious Disease"/>
            <person name="Nutman T.B."/>
            <person name="Fink D.L."/>
            <person name="Russ C."/>
            <person name="Young S."/>
            <person name="Zeng Q."/>
            <person name="Koehrsen M."/>
            <person name="Alvarado L."/>
            <person name="Berlin A."/>
            <person name="Borenstein D."/>
            <person name="Chapman S.B."/>
            <person name="Chen Z."/>
            <person name="Engels R."/>
            <person name="Freedman E."/>
            <person name="Gellesch M."/>
            <person name="Goldberg J."/>
            <person name="Griggs A."/>
            <person name="Gujja S."/>
            <person name="Heilman E.R."/>
            <person name="Heiman D."/>
            <person name="Hepburn T."/>
            <person name="Howarth C."/>
            <person name="Jen D."/>
            <person name="Larson L."/>
            <person name="Lewis B."/>
            <person name="Mehta T."/>
            <person name="Park D."/>
            <person name="Pearson M."/>
            <person name="Richards J."/>
            <person name="Roberts A."/>
            <person name="Saif S."/>
            <person name="Shea T."/>
            <person name="Shenoy N."/>
            <person name="Sisk P."/>
            <person name="Stolte C."/>
            <person name="Sykes S."/>
            <person name="Walk T."/>
            <person name="White J."/>
            <person name="Yandava C."/>
            <person name="Haas B."/>
            <person name="Henn M.R."/>
            <person name="Nusbaum C."/>
            <person name="Birren B."/>
        </authorList>
    </citation>
    <scope>NUCLEOTIDE SEQUENCE</scope>
</reference>
<reference evidence="3" key="2">
    <citation type="submission" date="2012-08" db="EMBL/GenBank/DDBJ databases">
        <title>The Genome Sequence of Wuchereria bancrofti.</title>
        <authorList>
            <person name="Nutman T.B."/>
            <person name="Fink D.L."/>
            <person name="Russ C."/>
            <person name="Young S."/>
            <person name="Zeng Q."/>
            <person name="Koehrsen M."/>
            <person name="Alvarado L."/>
            <person name="Berlin A."/>
            <person name="Chapman S.B."/>
            <person name="Chen Z."/>
            <person name="Freedman E."/>
            <person name="Gellesch M."/>
            <person name="Goldberg J."/>
            <person name="Griggs A."/>
            <person name="Gujja S."/>
            <person name="Heilman E.R."/>
            <person name="Heiman D."/>
            <person name="Hepburn T."/>
            <person name="Howarth C."/>
            <person name="Jen D."/>
            <person name="Larson L."/>
            <person name="Lewis B."/>
            <person name="Mehta T."/>
            <person name="Park D."/>
            <person name="Pearson M."/>
            <person name="Roberts A."/>
            <person name="Saif S."/>
            <person name="Shea T."/>
            <person name="Shenoy N."/>
            <person name="Sisk P."/>
            <person name="Stolte C."/>
            <person name="Sykes S."/>
            <person name="Walk T."/>
            <person name="White J."/>
            <person name="Yandava C."/>
            <person name="Haas B."/>
            <person name="Henn M.R."/>
            <person name="Nusbaum C."/>
            <person name="Birren B."/>
        </authorList>
    </citation>
    <scope>NUCLEOTIDE SEQUENCE [LARGE SCALE GENOMIC DNA]</scope>
    <source>
        <strain evidence="3">NA</strain>
    </source>
</reference>
<evidence type="ECO:0000313" key="2">
    <source>
        <dbReference type="EMBL" id="VDM15307.1"/>
    </source>
</evidence>
<proteinExistence type="predicted"/>
<dbReference type="InParanoid" id="J9E4K7"/>
<keyword evidence="4" id="KW-1185">Reference proteome</keyword>
<dbReference type="EMBL" id="UYWW01007543">
    <property type="protein sequence ID" value="VDM15307.1"/>
    <property type="molecule type" value="Genomic_DNA"/>
</dbReference>
<dbReference type="Proteomes" id="UP000004810">
    <property type="component" value="Unassembled WGS sequence"/>
</dbReference>
<sequence>MSDSSSSAKSFPVMHDEIIAIGPPSAIGSYGDSSVLATFSSSDPPTPLFCSTPFNSFNLELHTASLNSTENNTAINISSPPAQENNAIKDEEKDENNREQNLTDFESTAIQIQYNSIPSPEPEINKINEQEVNCIDTALEMDAPPLTENRYWLRERKNVNKFGDVCFLN</sequence>
<protein>
    <submittedName>
        <fullName evidence="1">Uncharacterized protein</fullName>
    </submittedName>
</protein>
<gene>
    <name evidence="2" type="ORF">WBA_LOCUS8693</name>
    <name evidence="1" type="ORF">WUBG_17190</name>
</gene>
<evidence type="ECO:0000313" key="3">
    <source>
        <dbReference type="Proteomes" id="UP000004810"/>
    </source>
</evidence>
<name>J9E4K7_WUCBA</name>
<dbReference type="EMBL" id="ADBV01017435">
    <property type="protein sequence ID" value="EJW71902.1"/>
    <property type="molecule type" value="Genomic_DNA"/>
</dbReference>
<evidence type="ECO:0000313" key="4">
    <source>
        <dbReference type="Proteomes" id="UP000270924"/>
    </source>
</evidence>
<accession>J9E4K7</accession>
<dbReference type="AlphaFoldDB" id="J9E4K7"/>
<reference evidence="2 4" key="3">
    <citation type="submission" date="2018-11" db="EMBL/GenBank/DDBJ databases">
        <authorList>
            <consortium name="Pathogen Informatics"/>
        </authorList>
    </citation>
    <scope>NUCLEOTIDE SEQUENCE [LARGE SCALE GENOMIC DNA]</scope>
</reference>
<organism evidence="1 3">
    <name type="scientific">Wuchereria bancrofti</name>
    <dbReference type="NCBI Taxonomy" id="6293"/>
    <lineage>
        <taxon>Eukaryota</taxon>
        <taxon>Metazoa</taxon>
        <taxon>Ecdysozoa</taxon>
        <taxon>Nematoda</taxon>
        <taxon>Chromadorea</taxon>
        <taxon>Rhabditida</taxon>
        <taxon>Spirurina</taxon>
        <taxon>Spiruromorpha</taxon>
        <taxon>Filarioidea</taxon>
        <taxon>Onchocercidae</taxon>
        <taxon>Wuchereria</taxon>
    </lineage>
</organism>